<evidence type="ECO:0000256" key="2">
    <source>
        <dbReference type="SAM" id="MobiDB-lite"/>
    </source>
</evidence>
<dbReference type="InterPro" id="IPR006343">
    <property type="entry name" value="DnaB/C_C"/>
</dbReference>
<organism evidence="5 6">
    <name type="scientific">Shimazuella alba</name>
    <dbReference type="NCBI Taxonomy" id="2690964"/>
    <lineage>
        <taxon>Bacteria</taxon>
        <taxon>Bacillati</taxon>
        <taxon>Bacillota</taxon>
        <taxon>Bacilli</taxon>
        <taxon>Bacillales</taxon>
        <taxon>Thermoactinomycetaceae</taxon>
        <taxon>Shimazuella</taxon>
    </lineage>
</organism>
<gene>
    <name evidence="5" type="ORF">GSM42_10175</name>
</gene>
<evidence type="ECO:0000256" key="1">
    <source>
        <dbReference type="ARBA" id="ARBA00093462"/>
    </source>
</evidence>
<feature type="domain" description="Replicative helicase loading/DNA remodeling protein DnaB N-terminal winged helix" evidence="4">
    <location>
        <begin position="19"/>
        <end position="182"/>
    </location>
</feature>
<evidence type="ECO:0000313" key="6">
    <source>
        <dbReference type="Proteomes" id="UP000430692"/>
    </source>
</evidence>
<feature type="domain" description="DnaB/C C-terminal" evidence="3">
    <location>
        <begin position="299"/>
        <end position="362"/>
    </location>
</feature>
<dbReference type="RefSeq" id="WP_160801436.1">
    <property type="nucleotide sequence ID" value="NZ_WUUL01000006.1"/>
</dbReference>
<dbReference type="AlphaFoldDB" id="A0A6I4W052"/>
<dbReference type="EMBL" id="WUUL01000006">
    <property type="protein sequence ID" value="MXQ54074.1"/>
    <property type="molecule type" value="Genomic_DNA"/>
</dbReference>
<dbReference type="InterPro" id="IPR058660">
    <property type="entry name" value="WHD_DnaB"/>
</dbReference>
<evidence type="ECO:0000313" key="5">
    <source>
        <dbReference type="EMBL" id="MXQ54074.1"/>
    </source>
</evidence>
<dbReference type="Gene3D" id="1.10.10.630">
    <property type="entry name" value="DnaD domain-like"/>
    <property type="match status" value="1"/>
</dbReference>
<protein>
    <submittedName>
        <fullName evidence="5">Uncharacterized protein</fullName>
    </submittedName>
</protein>
<comment type="caution">
    <text evidence="5">The sequence shown here is derived from an EMBL/GenBank/DDBJ whole genome shotgun (WGS) entry which is preliminary data.</text>
</comment>
<dbReference type="Proteomes" id="UP000430692">
    <property type="component" value="Unassembled WGS sequence"/>
</dbReference>
<sequence length="433" mass="49449">MFWQEIQFRSRQEKSLDGTDLFSLTHLYQPIVGVMGVGLYVTLHAQASEQGTSSLLTHTYLFKLLAISHNQLLEARYQLEGAGLLRTFEKNDHSDGNYLEYQVVSPLAPLTFFQTRPLALQLQQRLGKEEYQLVKNQVWTEEKGLSSVDLTKTFQEVFGQKTTTSPPIIQATKKRKSPNIDFGFVRSRLSTIIKSTSWTAQLESELKQACYLFKLDEMALIKAIQNPEVSYGGFVNLEKLFHHLNTTSPVAATNVVSQQMESKTVVSESSLSQKEKHFQLLETISPFELLAHYQGGAAVPKSEMNLIQSLLADYQLPSPVVNVLLDYVMLKCDRKLPKAYVEKIASHWKRLNIQTSKQAREQAIKEHTKQPREQINTTRARRKPSVKKLPKTIAREVLEPTFTDEELQGTYEDIQATMKFLRSTENQVLHNKE</sequence>
<feature type="region of interest" description="Disordered" evidence="2">
    <location>
        <begin position="367"/>
        <end position="387"/>
    </location>
</feature>
<dbReference type="Pfam" id="PF25888">
    <property type="entry name" value="WHD_DnaB"/>
    <property type="match status" value="1"/>
</dbReference>
<dbReference type="InterPro" id="IPR034829">
    <property type="entry name" value="DnaD-like_sf"/>
</dbReference>
<evidence type="ECO:0000259" key="3">
    <source>
        <dbReference type="Pfam" id="PF07261"/>
    </source>
</evidence>
<dbReference type="Pfam" id="PF07261">
    <property type="entry name" value="DnaB_2"/>
    <property type="match status" value="1"/>
</dbReference>
<keyword evidence="6" id="KW-1185">Reference proteome</keyword>
<accession>A0A6I4W052</accession>
<evidence type="ECO:0000259" key="4">
    <source>
        <dbReference type="Pfam" id="PF25888"/>
    </source>
</evidence>
<comment type="similarity">
    <text evidence="1">Belongs to the DnaB/DnaD family.</text>
</comment>
<name>A0A6I4W052_9BACL</name>
<reference evidence="5 6" key="1">
    <citation type="submission" date="2019-12" db="EMBL/GenBank/DDBJ databases">
        <title>Whole-genome analyses of novel actinobacteria.</title>
        <authorList>
            <person name="Sahin N."/>
            <person name="Saygin H."/>
        </authorList>
    </citation>
    <scope>NUCLEOTIDE SEQUENCE [LARGE SCALE GENOMIC DNA]</scope>
    <source>
        <strain evidence="5 6">KC615</strain>
    </source>
</reference>
<proteinExistence type="inferred from homology"/>